<dbReference type="STRING" id="1790137.AXE80_01425"/>
<dbReference type="OrthoDB" id="5432518at2"/>
<keyword evidence="2" id="KW-1185">Reference proteome</keyword>
<dbReference type="InterPro" id="IPR005623">
    <property type="entry name" value="Chaperone_NapD_NO3_reduct"/>
</dbReference>
<dbReference type="Gene3D" id="3.30.70.920">
    <property type="match status" value="1"/>
</dbReference>
<evidence type="ECO:0000313" key="1">
    <source>
        <dbReference type="EMBL" id="ANW95035.1"/>
    </source>
</evidence>
<dbReference type="KEGG" id="wfu:AXE80_01425"/>
<dbReference type="Proteomes" id="UP000092967">
    <property type="component" value="Chromosome"/>
</dbReference>
<name>A0A1B1Y2N1_9FLAO</name>
<dbReference type="EMBL" id="CP014224">
    <property type="protein sequence ID" value="ANW95035.1"/>
    <property type="molecule type" value="Genomic_DNA"/>
</dbReference>
<dbReference type="AlphaFoldDB" id="A0A1B1Y2N1"/>
<reference evidence="1 2" key="1">
    <citation type="submission" date="2016-02" db="EMBL/GenBank/DDBJ databases">
        <authorList>
            <person name="Wen L."/>
            <person name="He K."/>
            <person name="Yang H."/>
        </authorList>
    </citation>
    <scope>NUCLEOTIDE SEQUENCE [LARGE SCALE GENOMIC DNA]</scope>
    <source>
        <strain evidence="1 2">CZ1127</strain>
    </source>
</reference>
<dbReference type="RefSeq" id="WP_068824139.1">
    <property type="nucleotide sequence ID" value="NZ_CP014224.1"/>
</dbReference>
<gene>
    <name evidence="1" type="ORF">AXE80_01425</name>
</gene>
<accession>A0A1B1Y2N1</accession>
<organism evidence="1 2">
    <name type="scientific">Wenyingzhuangia fucanilytica</name>
    <dbReference type="NCBI Taxonomy" id="1790137"/>
    <lineage>
        <taxon>Bacteria</taxon>
        <taxon>Pseudomonadati</taxon>
        <taxon>Bacteroidota</taxon>
        <taxon>Flavobacteriia</taxon>
        <taxon>Flavobacteriales</taxon>
        <taxon>Flavobacteriaceae</taxon>
        <taxon>Wenyingzhuangia</taxon>
    </lineage>
</organism>
<evidence type="ECO:0000313" key="2">
    <source>
        <dbReference type="Proteomes" id="UP000092967"/>
    </source>
</evidence>
<proteinExistence type="predicted"/>
<sequence length="80" mass="8825">MPINSYLAHPHSGKKQELANAINAIESCEVIPSKNKDLLIIVTETNSKEEDEQLKEHIESIPSLKLLAMVAGFNTPQNIS</sequence>
<protein>
    <submittedName>
        <fullName evidence="1">Uncharacterized protein</fullName>
    </submittedName>
</protein>
<dbReference type="Pfam" id="PF03927">
    <property type="entry name" value="NapD"/>
    <property type="match status" value="1"/>
</dbReference>